<dbReference type="Gene3D" id="3.90.220.20">
    <property type="entry name" value="DNA methylase specificity domains"/>
    <property type="match status" value="2"/>
</dbReference>
<keyword evidence="6" id="KW-1185">Reference proteome</keyword>
<evidence type="ECO:0000256" key="2">
    <source>
        <dbReference type="ARBA" id="ARBA00022747"/>
    </source>
</evidence>
<dbReference type="InterPro" id="IPR052021">
    <property type="entry name" value="Type-I_RS_S_subunit"/>
</dbReference>
<dbReference type="InterPro" id="IPR044946">
    <property type="entry name" value="Restrct_endonuc_typeI_TRD_sf"/>
</dbReference>
<reference evidence="5 6" key="1">
    <citation type="submission" date="2020-03" db="EMBL/GenBank/DDBJ databases">
        <title>Genomic Encyclopedia of Type Strains, Phase IV (KMG-IV): sequencing the most valuable type-strain genomes for metagenomic binning, comparative biology and taxonomic classification.</title>
        <authorList>
            <person name="Goeker M."/>
        </authorList>
    </citation>
    <scope>NUCLEOTIDE SEQUENCE [LARGE SCALE GENOMIC DNA]</scope>
    <source>
        <strain evidence="5 6">DSM 105096</strain>
    </source>
</reference>
<evidence type="ECO:0000256" key="3">
    <source>
        <dbReference type="ARBA" id="ARBA00023125"/>
    </source>
</evidence>
<organism evidence="5 6">
    <name type="scientific">Neolewinella antarctica</name>
    <dbReference type="NCBI Taxonomy" id="442734"/>
    <lineage>
        <taxon>Bacteria</taxon>
        <taxon>Pseudomonadati</taxon>
        <taxon>Bacteroidota</taxon>
        <taxon>Saprospiria</taxon>
        <taxon>Saprospirales</taxon>
        <taxon>Lewinellaceae</taxon>
        <taxon>Neolewinella</taxon>
    </lineage>
</organism>
<feature type="domain" description="Type I restriction modification DNA specificity" evidence="4">
    <location>
        <begin position="17"/>
        <end position="173"/>
    </location>
</feature>
<keyword evidence="5" id="KW-0378">Hydrolase</keyword>
<dbReference type="Gene3D" id="1.10.287.1120">
    <property type="entry name" value="Bipartite methylase S protein"/>
    <property type="match status" value="1"/>
</dbReference>
<evidence type="ECO:0000256" key="1">
    <source>
        <dbReference type="ARBA" id="ARBA00010923"/>
    </source>
</evidence>
<dbReference type="PANTHER" id="PTHR30408:SF12">
    <property type="entry name" value="TYPE I RESTRICTION ENZYME MJAVIII SPECIFICITY SUBUNIT"/>
    <property type="match status" value="1"/>
</dbReference>
<dbReference type="EC" id="3.1.21.3" evidence="5"/>
<accession>A0ABX0XFF7</accession>
<dbReference type="Pfam" id="PF01420">
    <property type="entry name" value="Methylase_S"/>
    <property type="match status" value="2"/>
</dbReference>
<dbReference type="CDD" id="cd17271">
    <property type="entry name" value="RMtype1_S_NmaSCMORF606P_TRD2-CR2_like"/>
    <property type="match status" value="1"/>
</dbReference>
<comment type="similarity">
    <text evidence="1">Belongs to the type-I restriction system S methylase family.</text>
</comment>
<evidence type="ECO:0000259" key="4">
    <source>
        <dbReference type="Pfam" id="PF01420"/>
    </source>
</evidence>
<dbReference type="InterPro" id="IPR000055">
    <property type="entry name" value="Restrct_endonuc_typeI_TRD"/>
</dbReference>
<dbReference type="Proteomes" id="UP000770785">
    <property type="component" value="Unassembled WGS sequence"/>
</dbReference>
<keyword evidence="2" id="KW-0680">Restriction system</keyword>
<dbReference type="EMBL" id="JAATJH010000006">
    <property type="protein sequence ID" value="NJC27860.1"/>
    <property type="molecule type" value="Genomic_DNA"/>
</dbReference>
<proteinExistence type="inferred from homology"/>
<feature type="domain" description="Type I restriction modification DNA specificity" evidence="4">
    <location>
        <begin position="209"/>
        <end position="381"/>
    </location>
</feature>
<sequence length="408" mass="44926">MVGIKEGYRRTEIGVLPVGWEVKYLPEVVDFIHGKAHEPFVNPHGDYVVVNSKFISTDGKVLKKCTINRMPARIGDVLTVLSDLPNGRALAKCIVINVDDLYAVNQRICIYRSKGANSSYLKWILNRNPYFMKFDDGVTQTHILNHHIVKCQIPLPPLPEQHAIATALGDVDGLLSALDALVGKREAFKRGVMEELLSGGRRLAGFSGKWETTTFDDVMTGFSSGATPRRNRKEFYTGHIPWITSSELNYNTIHSTFEKITPQAVSETNLSNLEPGTFLIAITGLEAAGTRGSCGIVGIKSTSNQSCMALIPISTKLMVEYLFYYYSLNGDALALEYCQGTKQQSYTGKLVKRLPITLPVDLKEQRAIATVLTDLDAELSALRARRAKVAAVKAGMMEALLTGAVRLV</sequence>
<evidence type="ECO:0000313" key="5">
    <source>
        <dbReference type="EMBL" id="NJC27860.1"/>
    </source>
</evidence>
<protein>
    <submittedName>
        <fullName evidence="5">Type I restriction enzyme S subunit</fullName>
        <ecNumber evidence="5">3.1.21.3</ecNumber>
    </submittedName>
</protein>
<dbReference type="GO" id="GO:0009035">
    <property type="term" value="F:type I site-specific deoxyribonuclease activity"/>
    <property type="evidence" value="ECO:0007669"/>
    <property type="project" value="UniProtKB-EC"/>
</dbReference>
<dbReference type="PANTHER" id="PTHR30408">
    <property type="entry name" value="TYPE-1 RESTRICTION ENZYME ECOKI SPECIFICITY PROTEIN"/>
    <property type="match status" value="1"/>
</dbReference>
<comment type="caution">
    <text evidence="5">The sequence shown here is derived from an EMBL/GenBank/DDBJ whole genome shotgun (WGS) entry which is preliminary data.</text>
</comment>
<dbReference type="RefSeq" id="WP_168039354.1">
    <property type="nucleotide sequence ID" value="NZ_JAATJH010000006.1"/>
</dbReference>
<gene>
    <name evidence="5" type="ORF">GGR27_003378</name>
</gene>
<name>A0ABX0XFF7_9BACT</name>
<dbReference type="SUPFAM" id="SSF116734">
    <property type="entry name" value="DNA methylase specificity domain"/>
    <property type="match status" value="2"/>
</dbReference>
<keyword evidence="3" id="KW-0238">DNA-binding</keyword>
<evidence type="ECO:0000313" key="6">
    <source>
        <dbReference type="Proteomes" id="UP000770785"/>
    </source>
</evidence>